<dbReference type="EMBL" id="LWDX02045665">
    <property type="protein sequence ID" value="OEL22323.1"/>
    <property type="molecule type" value="Genomic_DNA"/>
</dbReference>
<reference evidence="3 4" key="1">
    <citation type="submission" date="2016-09" db="EMBL/GenBank/DDBJ databases">
        <title>The draft genome of Dichanthelium oligosanthes: A C3 panicoid grass species.</title>
        <authorList>
            <person name="Studer A.J."/>
            <person name="Schnable J.C."/>
            <person name="Brutnell T.P."/>
        </authorList>
    </citation>
    <scope>NUCLEOTIDE SEQUENCE [LARGE SCALE GENOMIC DNA]</scope>
    <source>
        <strain evidence="4">cv. Kellogg 1175</strain>
        <tissue evidence="3">Leaf</tissue>
    </source>
</reference>
<evidence type="ECO:0000259" key="2">
    <source>
        <dbReference type="Pfam" id="PF07762"/>
    </source>
</evidence>
<dbReference type="InterPro" id="IPR011676">
    <property type="entry name" value="DUF1618"/>
</dbReference>
<feature type="compositionally biased region" description="Acidic residues" evidence="1">
    <location>
        <begin position="32"/>
        <end position="66"/>
    </location>
</feature>
<dbReference type="PANTHER" id="PTHR33074">
    <property type="entry name" value="EXPRESSED PROTEIN-RELATED"/>
    <property type="match status" value="1"/>
</dbReference>
<evidence type="ECO:0000256" key="1">
    <source>
        <dbReference type="SAM" id="MobiDB-lite"/>
    </source>
</evidence>
<dbReference type="Pfam" id="PF07762">
    <property type="entry name" value="DUF1618"/>
    <property type="match status" value="1"/>
</dbReference>
<sequence length="328" mass="36847">MLHEKDTVLLRRGEGELLVVQFEVYSNKETEPWNDDEAEQSNDDEPEASNEDDTEESNDDDTEESNDDKPMVNAELCVLRHGRGVWELMEAVPVVLDEMASSGKGAAKLMQEWETDAAIPIGDRFLCFVDYLRGMLLCDTADMESRPLTLRYVPLPVAPAGHFWSDEWPCMRRSRNLSAAGAGAVRFVSVDPRCCCGGPGSTTCKRGWFAFTVTTWTLSLPMDDGEPSATTWVKDGVLDCEELWAFPAYDGLPRVHLEHPIVSSDDPDVVCFTVCEDHYVNSSEEKVWMLEVNTRSKELLSAIPLHHRSMENRVQQRSGETPVVTCCY</sequence>
<evidence type="ECO:0000313" key="4">
    <source>
        <dbReference type="Proteomes" id="UP000095767"/>
    </source>
</evidence>
<accession>A0A1E5VAZ3</accession>
<dbReference type="Proteomes" id="UP000095767">
    <property type="component" value="Unassembled WGS sequence"/>
</dbReference>
<name>A0A1E5VAZ3_9POAL</name>
<organism evidence="3 4">
    <name type="scientific">Dichanthelium oligosanthes</name>
    <dbReference type="NCBI Taxonomy" id="888268"/>
    <lineage>
        <taxon>Eukaryota</taxon>
        <taxon>Viridiplantae</taxon>
        <taxon>Streptophyta</taxon>
        <taxon>Embryophyta</taxon>
        <taxon>Tracheophyta</taxon>
        <taxon>Spermatophyta</taxon>
        <taxon>Magnoliopsida</taxon>
        <taxon>Liliopsida</taxon>
        <taxon>Poales</taxon>
        <taxon>Poaceae</taxon>
        <taxon>PACMAD clade</taxon>
        <taxon>Panicoideae</taxon>
        <taxon>Panicodae</taxon>
        <taxon>Paniceae</taxon>
        <taxon>Dichantheliinae</taxon>
        <taxon>Dichanthelium</taxon>
    </lineage>
</organism>
<feature type="domain" description="DUF1618" evidence="2">
    <location>
        <begin position="129"/>
        <end position="271"/>
    </location>
</feature>
<protein>
    <recommendedName>
        <fullName evidence="2">DUF1618 domain-containing protein</fullName>
    </recommendedName>
</protein>
<evidence type="ECO:0000313" key="3">
    <source>
        <dbReference type="EMBL" id="OEL22323.1"/>
    </source>
</evidence>
<dbReference type="PANTHER" id="PTHR33074:SF129">
    <property type="entry name" value="DUF1618 DOMAIN-CONTAINING PROTEIN"/>
    <property type="match status" value="1"/>
</dbReference>
<dbReference type="OrthoDB" id="693495at2759"/>
<dbReference type="AlphaFoldDB" id="A0A1E5VAZ3"/>
<feature type="region of interest" description="Disordered" evidence="1">
    <location>
        <begin position="25"/>
        <end position="72"/>
    </location>
</feature>
<gene>
    <name evidence="3" type="ORF">BAE44_0016658</name>
</gene>
<keyword evidence="4" id="KW-1185">Reference proteome</keyword>
<comment type="caution">
    <text evidence="3">The sequence shown here is derived from an EMBL/GenBank/DDBJ whole genome shotgun (WGS) entry which is preliminary data.</text>
</comment>
<proteinExistence type="predicted"/>